<evidence type="ECO:0000256" key="4">
    <source>
        <dbReference type="ARBA" id="ARBA00022884"/>
    </source>
</evidence>
<dbReference type="InterPro" id="IPR015943">
    <property type="entry name" value="WD40/YVTN_repeat-like_dom_sf"/>
</dbReference>
<evidence type="ECO:0000259" key="7">
    <source>
        <dbReference type="Pfam" id="PF08662"/>
    </source>
</evidence>
<dbReference type="GO" id="GO:0003723">
    <property type="term" value="F:RNA binding"/>
    <property type="evidence" value="ECO:0007669"/>
    <property type="project" value="UniProtKB-KW"/>
</dbReference>
<organism evidence="8 9">
    <name type="scientific">Steinernema carpocapsae</name>
    <name type="common">Entomopathogenic nematode</name>
    <dbReference type="NCBI Taxonomy" id="34508"/>
    <lineage>
        <taxon>Eukaryota</taxon>
        <taxon>Metazoa</taxon>
        <taxon>Ecdysozoa</taxon>
        <taxon>Nematoda</taxon>
        <taxon>Chromadorea</taxon>
        <taxon>Rhabditida</taxon>
        <taxon>Tylenchina</taxon>
        <taxon>Panagrolaimomorpha</taxon>
        <taxon>Strongyloidoidea</taxon>
        <taxon>Steinernematidae</taxon>
        <taxon>Steinernema</taxon>
    </lineage>
</organism>
<accession>A0A4U8UP36</accession>
<dbReference type="EMBL" id="AZBU02000001">
    <property type="protein sequence ID" value="TMS34910.1"/>
    <property type="molecule type" value="Genomic_DNA"/>
</dbReference>
<dbReference type="InterPro" id="IPR011400">
    <property type="entry name" value="EIF3B"/>
</dbReference>
<evidence type="ECO:0000256" key="3">
    <source>
        <dbReference type="ARBA" id="ARBA00022574"/>
    </source>
</evidence>
<keyword evidence="9" id="KW-1185">Reference proteome</keyword>
<dbReference type="Proteomes" id="UP000298663">
    <property type="component" value="Unassembled WGS sequence"/>
</dbReference>
<dbReference type="GO" id="GO:0031369">
    <property type="term" value="F:translation initiation factor binding"/>
    <property type="evidence" value="ECO:0007669"/>
    <property type="project" value="InterPro"/>
</dbReference>
<reference evidence="8 9" key="1">
    <citation type="journal article" date="2015" name="Genome Biol.">
        <title>Comparative genomics of Steinernema reveals deeply conserved gene regulatory networks.</title>
        <authorList>
            <person name="Dillman A.R."/>
            <person name="Macchietto M."/>
            <person name="Porter C.F."/>
            <person name="Rogers A."/>
            <person name="Williams B."/>
            <person name="Antoshechkin I."/>
            <person name="Lee M.M."/>
            <person name="Goodwin Z."/>
            <person name="Lu X."/>
            <person name="Lewis E.E."/>
            <person name="Goodrich-Blair H."/>
            <person name="Stock S.P."/>
            <person name="Adams B.J."/>
            <person name="Sternberg P.W."/>
            <person name="Mortazavi A."/>
        </authorList>
    </citation>
    <scope>NUCLEOTIDE SEQUENCE [LARGE SCALE GENOMIC DNA]</scope>
    <source>
        <strain evidence="8 9">ALL</strain>
    </source>
</reference>
<keyword evidence="1" id="KW-0963">Cytoplasm</keyword>
<feature type="region of interest" description="Disordered" evidence="6">
    <location>
        <begin position="196"/>
        <end position="215"/>
    </location>
</feature>
<name>A0A4U8UP36_STECR</name>
<feature type="domain" description="Translation initiation factor beta propellor-like" evidence="7">
    <location>
        <begin position="8"/>
        <end position="172"/>
    </location>
</feature>
<proteinExistence type="predicted"/>
<feature type="compositionally biased region" description="Basic and acidic residues" evidence="6">
    <location>
        <begin position="201"/>
        <end position="215"/>
    </location>
</feature>
<dbReference type="AlphaFoldDB" id="A0A4U8UP36"/>
<keyword evidence="5" id="KW-0648">Protein biosynthesis</keyword>
<dbReference type="GO" id="GO:0003743">
    <property type="term" value="F:translation initiation factor activity"/>
    <property type="evidence" value="ECO:0007669"/>
    <property type="project" value="UniProtKB-KW"/>
</dbReference>
<sequence length="279" mass="32187">MYKTGITSHLEIFECKGKAISVQSMPLTEPFISFAWDPNTDKFCVLVGNDNKATPQIYRLDTSKHIPQLVSKLDAGVKLNHIAFAPIGGWLVVGSMESTNGNIFFIDTNKSEPTRTNCAEHTGFNRGYWDPTGRYFVSCIVATNRSTVDCGYRLYTFQGRELFRKNLDRMTQFKWRPRPPVKLSDAKVKEIRKNMKTTSQKFEEEDKRERGKASKEVIEKRRKIMVREANLADYEKQRDERGFDSDAAIPESEFVDEHIQVPLTTEQIKLEDENKENEE</sequence>
<dbReference type="Gene3D" id="2.130.10.10">
    <property type="entry name" value="YVTN repeat-like/Quinoprotein amine dehydrogenase"/>
    <property type="match status" value="1"/>
</dbReference>
<gene>
    <name evidence="8" type="ORF">L596_002408</name>
</gene>
<evidence type="ECO:0000256" key="5">
    <source>
        <dbReference type="ARBA" id="ARBA00022917"/>
    </source>
</evidence>
<evidence type="ECO:0000313" key="9">
    <source>
        <dbReference type="Proteomes" id="UP000298663"/>
    </source>
</evidence>
<evidence type="ECO:0000256" key="6">
    <source>
        <dbReference type="SAM" id="MobiDB-lite"/>
    </source>
</evidence>
<dbReference type="InterPro" id="IPR013979">
    <property type="entry name" value="TIF_beta_prop-like"/>
</dbReference>
<dbReference type="OrthoDB" id="10250414at2759"/>
<protein>
    <recommendedName>
        <fullName evidence="7">Translation initiation factor beta propellor-like domain-containing protein</fullName>
    </recommendedName>
</protein>
<dbReference type="SUPFAM" id="SSF82171">
    <property type="entry name" value="DPP6 N-terminal domain-like"/>
    <property type="match status" value="1"/>
</dbReference>
<evidence type="ECO:0000256" key="1">
    <source>
        <dbReference type="ARBA" id="ARBA00022490"/>
    </source>
</evidence>
<dbReference type="Pfam" id="PF08662">
    <property type="entry name" value="eIF2A"/>
    <property type="match status" value="1"/>
</dbReference>
<evidence type="ECO:0000313" key="8">
    <source>
        <dbReference type="EMBL" id="TMS34910.1"/>
    </source>
</evidence>
<dbReference type="STRING" id="34508.A0A4U8UP36"/>
<keyword evidence="3" id="KW-0853">WD repeat</keyword>
<dbReference type="PANTHER" id="PTHR14068:SF0">
    <property type="entry name" value="EUKARYOTIC TRANSLATION INITIATION FACTOR 3 SUBUNIT B"/>
    <property type="match status" value="1"/>
</dbReference>
<evidence type="ECO:0000256" key="2">
    <source>
        <dbReference type="ARBA" id="ARBA00022540"/>
    </source>
</evidence>
<keyword evidence="4" id="KW-0694">RNA-binding</keyword>
<keyword evidence="2" id="KW-0396">Initiation factor</keyword>
<dbReference type="GO" id="GO:0005852">
    <property type="term" value="C:eukaryotic translation initiation factor 3 complex"/>
    <property type="evidence" value="ECO:0007669"/>
    <property type="project" value="InterPro"/>
</dbReference>
<dbReference type="PANTHER" id="PTHR14068">
    <property type="entry name" value="EUKARYOTIC TRANSLATION INITIATION FACTOR 3 EIF3 -RELATED"/>
    <property type="match status" value="1"/>
</dbReference>
<reference evidence="8 9" key="2">
    <citation type="journal article" date="2019" name="G3 (Bethesda)">
        <title>Hybrid Assembly of the Genome of the Entomopathogenic Nematode Steinernema carpocapsae Identifies the X-Chromosome.</title>
        <authorList>
            <person name="Serra L."/>
            <person name="Macchietto M."/>
            <person name="Macias-Munoz A."/>
            <person name="McGill C.J."/>
            <person name="Rodriguez I.M."/>
            <person name="Rodriguez B."/>
            <person name="Murad R."/>
            <person name="Mortazavi A."/>
        </authorList>
    </citation>
    <scope>NUCLEOTIDE SEQUENCE [LARGE SCALE GENOMIC DNA]</scope>
    <source>
        <strain evidence="8 9">ALL</strain>
    </source>
</reference>
<comment type="caution">
    <text evidence="8">The sequence shown here is derived from an EMBL/GenBank/DDBJ whole genome shotgun (WGS) entry which is preliminary data.</text>
</comment>